<feature type="region of interest" description="Disordered" evidence="2">
    <location>
        <begin position="142"/>
        <end position="161"/>
    </location>
</feature>
<sequence length="787" mass="89196">MDKSNSDQNVHFKTIYVMIRPGLAIVHRLDPRPIDTNQIPYVLIIVRPNPAGSVIDNITGIYVYGTSSGDYLQSQIDDLDLLQLLPGTGSTVMEKLQHHYLSLSGETQNEILHPTEPELNGLYHLNRNNQETVSVELSTGNNTMDSVVYPRPPSSGQPTNLYRQSESIDSERHKVRLSYPGSTDFESFMTAFMAGIGSHLTIFDILKHHQPTVCDPFHPMKIGYPLDNDKPENLLTQGVGEYLGFHARTLQGISRGEKCITRVGSTWLSVIDHFWKGYAICFNRGSLSDPSMAIHDTMIGYCKHQDSKIQSLESRFREISSRTNNYLNSIQNQGRTILDQIEMTSKSAQEELAQVAAKTMERMTITCQEFEEKMTNLSTKSIKIIQEERQSTISSITTLRSDSQKSLHQSTDEGIDQIQTVYSRGFDEIAGIKSESLTDIQTERQRSLDLIFSEHDRVKISLENVQRGIAKDLTELHNEGVEKNFQMIEDRKRDFFKFNSTITNNMQNMSDDQILEVQAIKDQTVKSGRLALAEIDIKIKNAAQKLEDMITIGLTNMLDQQNHLTNGVRVDAKRVALEKLREAMDQAIQETLQRLGIGIDQIVMTSLQNRVDSDLDRLDQEIMKTSEMRNLLTVTKIQQNQLESRIRKIEDIIHLNHSQLVLDEKLDQSVDRTPDQLPLPQRRDSLPSVHKRRDSSQSIEGESVKIDLQSFDVERSPTINEPGITLLQNFPSDLISDQTIPGPFIKIISESQDSTVSSSKSSGFESTPFRRNGNLFPEEGWFVDNPE</sequence>
<evidence type="ECO:0000256" key="1">
    <source>
        <dbReference type="SAM" id="Coils"/>
    </source>
</evidence>
<reference evidence="3" key="1">
    <citation type="journal article" date="2019" name="MBio">
        <title>Virus Genomes from Deep Sea Sediments Expand the Ocean Megavirome and Support Independent Origins of Viral Gigantism.</title>
        <authorList>
            <person name="Backstrom D."/>
            <person name="Yutin N."/>
            <person name="Jorgensen S.L."/>
            <person name="Dharamshi J."/>
            <person name="Homa F."/>
            <person name="Zaremba-Niedwiedzka K."/>
            <person name="Spang A."/>
            <person name="Wolf Y.I."/>
            <person name="Koonin E.V."/>
            <person name="Ettema T.J."/>
        </authorList>
    </citation>
    <scope>NUCLEOTIDE SEQUENCE</scope>
</reference>
<feature type="compositionally biased region" description="Low complexity" evidence="2">
    <location>
        <begin position="755"/>
        <end position="766"/>
    </location>
</feature>
<keyword evidence="1" id="KW-0175">Coiled coil</keyword>
<organism evidence="3">
    <name type="scientific">Pithovirus LCPAC201</name>
    <dbReference type="NCBI Taxonomy" id="2506591"/>
    <lineage>
        <taxon>Viruses</taxon>
        <taxon>Pithoviruses</taxon>
    </lineage>
</organism>
<accession>A0A481Z542</accession>
<feature type="coiled-coil region" evidence="1">
    <location>
        <begin position="338"/>
        <end position="380"/>
    </location>
</feature>
<proteinExistence type="predicted"/>
<name>A0A481Z542_9VIRU</name>
<dbReference type="EMBL" id="MK500502">
    <property type="protein sequence ID" value="QBK90907.1"/>
    <property type="molecule type" value="Genomic_DNA"/>
</dbReference>
<gene>
    <name evidence="3" type="ORF">LCPAC201_02080</name>
</gene>
<evidence type="ECO:0000313" key="3">
    <source>
        <dbReference type="EMBL" id="QBK90907.1"/>
    </source>
</evidence>
<feature type="region of interest" description="Disordered" evidence="2">
    <location>
        <begin position="755"/>
        <end position="787"/>
    </location>
</feature>
<evidence type="ECO:0000256" key="2">
    <source>
        <dbReference type="SAM" id="MobiDB-lite"/>
    </source>
</evidence>
<protein>
    <submittedName>
        <fullName evidence="3">Uncharacterized protein</fullName>
    </submittedName>
</protein>
<feature type="region of interest" description="Disordered" evidence="2">
    <location>
        <begin position="671"/>
        <end position="701"/>
    </location>
</feature>